<evidence type="ECO:0000256" key="2">
    <source>
        <dbReference type="ARBA" id="ARBA00022448"/>
    </source>
</evidence>
<keyword evidence="3" id="KW-1003">Cell membrane</keyword>
<keyword evidence="4 7" id="KW-0812">Transmembrane</keyword>
<dbReference type="PROSITE" id="PS00216">
    <property type="entry name" value="SUGAR_TRANSPORT_1"/>
    <property type="match status" value="1"/>
</dbReference>
<gene>
    <name evidence="9" type="ORF">QU481_14565</name>
</gene>
<dbReference type="RefSeq" id="WP_289830762.1">
    <property type="nucleotide sequence ID" value="NZ_JAUEDK010000026.1"/>
</dbReference>
<reference evidence="9" key="1">
    <citation type="submission" date="2023-06" db="EMBL/GenBank/DDBJ databases">
        <authorList>
            <person name="Zhang S."/>
        </authorList>
    </citation>
    <scope>NUCLEOTIDE SEQUENCE</scope>
    <source>
        <strain evidence="9">SG2303</strain>
    </source>
</reference>
<dbReference type="PRINTS" id="PR01036">
    <property type="entry name" value="TCRTETB"/>
</dbReference>
<feature type="transmembrane region" description="Helical" evidence="7">
    <location>
        <begin position="352"/>
        <end position="376"/>
    </location>
</feature>
<evidence type="ECO:0000313" key="9">
    <source>
        <dbReference type="EMBL" id="MDN0076110.1"/>
    </source>
</evidence>
<dbReference type="InterPro" id="IPR020846">
    <property type="entry name" value="MFS_dom"/>
</dbReference>
<protein>
    <submittedName>
        <fullName evidence="9">MFS transporter</fullName>
    </submittedName>
</protein>
<feature type="transmembrane region" description="Helical" evidence="7">
    <location>
        <begin position="192"/>
        <end position="214"/>
    </location>
</feature>
<keyword evidence="5 7" id="KW-1133">Transmembrane helix</keyword>
<sequence length="461" mass="47344">MNLGRIRWLLAGTQFLLLVDTSIINVVVPSVTQELGFDSTGQSWIANAYLIAFGGVLLLSGRVADILGRRRVFRLGLITLALGSALAAVAAGPVSLVAGRALQGVGAALAAAASFALVLTVFDGEARQRALGLLAAMAGAGGAAGTVLGGLLTQSWGWRSTFWVSVIAALVLLALAHRVLAGIPDRRVHSPIDLPGALLLMGGQVLLAFGLLSLSSTVKLANLAALALAVGLLIAFAIWQQRGPAPLIPPDVWRNAGLMKANLLACLGQIVLFPMFFIVNLYLQQVLGFGPFESGLALLPLCAVVIATASQVPRLIAWLGLRCAMTSGFIIVGIGLGWLSALGAQGSFIGDVLGPTLIVGVGLPIVSITTGILAGTHSVQGREGLTSGLLNTAQQFGAVIGIAAFVGLASYHSTSLSMLDTDARTALTGGYSLALMVASIISMLAAVVAIIRRWDGIPETA</sequence>
<feature type="transmembrane region" description="Helical" evidence="7">
    <location>
        <begin position="101"/>
        <end position="122"/>
    </location>
</feature>
<dbReference type="EMBL" id="JAUEDK010000026">
    <property type="protein sequence ID" value="MDN0076110.1"/>
    <property type="molecule type" value="Genomic_DNA"/>
</dbReference>
<feature type="domain" description="Major facilitator superfamily (MFS) profile" evidence="8">
    <location>
        <begin position="6"/>
        <end position="457"/>
    </location>
</feature>
<dbReference type="Pfam" id="PF07690">
    <property type="entry name" value="MFS_1"/>
    <property type="match status" value="1"/>
</dbReference>
<keyword evidence="6 7" id="KW-0472">Membrane</keyword>
<organism evidence="9 10">
    <name type="scientific">Crenobacter oryzisoli</name>
    <dbReference type="NCBI Taxonomy" id="3056844"/>
    <lineage>
        <taxon>Bacteria</taxon>
        <taxon>Pseudomonadati</taxon>
        <taxon>Pseudomonadota</taxon>
        <taxon>Betaproteobacteria</taxon>
        <taxon>Neisseriales</taxon>
        <taxon>Neisseriaceae</taxon>
        <taxon>Crenobacter</taxon>
    </lineage>
</organism>
<evidence type="ECO:0000259" key="8">
    <source>
        <dbReference type="PROSITE" id="PS50850"/>
    </source>
</evidence>
<evidence type="ECO:0000313" key="10">
    <source>
        <dbReference type="Proteomes" id="UP001168540"/>
    </source>
</evidence>
<evidence type="ECO:0000256" key="6">
    <source>
        <dbReference type="ARBA" id="ARBA00023136"/>
    </source>
</evidence>
<dbReference type="CDD" id="cd17321">
    <property type="entry name" value="MFS_MMR_MDR_like"/>
    <property type="match status" value="1"/>
</dbReference>
<dbReference type="InterPro" id="IPR005829">
    <property type="entry name" value="Sugar_transporter_CS"/>
</dbReference>
<evidence type="ECO:0000256" key="5">
    <source>
        <dbReference type="ARBA" id="ARBA00022989"/>
    </source>
</evidence>
<feature type="transmembrane region" description="Helical" evidence="7">
    <location>
        <begin position="431"/>
        <end position="451"/>
    </location>
</feature>
<dbReference type="SUPFAM" id="SSF103473">
    <property type="entry name" value="MFS general substrate transporter"/>
    <property type="match status" value="1"/>
</dbReference>
<feature type="transmembrane region" description="Helical" evidence="7">
    <location>
        <begin position="162"/>
        <end position="180"/>
    </location>
</feature>
<name>A0ABT7XQQ2_9NEIS</name>
<feature type="transmembrane region" description="Helical" evidence="7">
    <location>
        <begin position="72"/>
        <end position="95"/>
    </location>
</feature>
<evidence type="ECO:0000256" key="7">
    <source>
        <dbReference type="SAM" id="Phobius"/>
    </source>
</evidence>
<feature type="transmembrane region" description="Helical" evidence="7">
    <location>
        <begin position="41"/>
        <end position="60"/>
    </location>
</feature>
<accession>A0ABT7XQQ2</accession>
<dbReference type="PANTHER" id="PTHR42718:SF46">
    <property type="entry name" value="BLR6921 PROTEIN"/>
    <property type="match status" value="1"/>
</dbReference>
<dbReference type="PANTHER" id="PTHR42718">
    <property type="entry name" value="MAJOR FACILITATOR SUPERFAMILY MULTIDRUG TRANSPORTER MFSC"/>
    <property type="match status" value="1"/>
</dbReference>
<feature type="transmembrane region" description="Helical" evidence="7">
    <location>
        <begin position="319"/>
        <end position="340"/>
    </location>
</feature>
<evidence type="ECO:0000256" key="3">
    <source>
        <dbReference type="ARBA" id="ARBA00022475"/>
    </source>
</evidence>
<dbReference type="PROSITE" id="PS50850">
    <property type="entry name" value="MFS"/>
    <property type="match status" value="1"/>
</dbReference>
<feature type="transmembrane region" description="Helical" evidence="7">
    <location>
        <begin position="295"/>
        <end position="312"/>
    </location>
</feature>
<feature type="transmembrane region" description="Helical" evidence="7">
    <location>
        <begin position="134"/>
        <end position="156"/>
    </location>
</feature>
<feature type="transmembrane region" description="Helical" evidence="7">
    <location>
        <begin position="261"/>
        <end position="283"/>
    </location>
</feature>
<dbReference type="Proteomes" id="UP001168540">
    <property type="component" value="Unassembled WGS sequence"/>
</dbReference>
<keyword evidence="2" id="KW-0813">Transport</keyword>
<evidence type="ECO:0000256" key="1">
    <source>
        <dbReference type="ARBA" id="ARBA00004651"/>
    </source>
</evidence>
<proteinExistence type="predicted"/>
<comment type="caution">
    <text evidence="9">The sequence shown here is derived from an EMBL/GenBank/DDBJ whole genome shotgun (WGS) entry which is preliminary data.</text>
</comment>
<comment type="subcellular location">
    <subcellularLocation>
        <location evidence="1">Cell membrane</location>
        <topology evidence="1">Multi-pass membrane protein</topology>
    </subcellularLocation>
</comment>
<evidence type="ECO:0000256" key="4">
    <source>
        <dbReference type="ARBA" id="ARBA00022692"/>
    </source>
</evidence>
<dbReference type="Gene3D" id="1.20.1250.20">
    <property type="entry name" value="MFS general substrate transporter like domains"/>
    <property type="match status" value="1"/>
</dbReference>
<feature type="transmembrane region" description="Helical" evidence="7">
    <location>
        <begin position="388"/>
        <end position="411"/>
    </location>
</feature>
<dbReference type="InterPro" id="IPR036259">
    <property type="entry name" value="MFS_trans_sf"/>
</dbReference>
<dbReference type="InterPro" id="IPR011701">
    <property type="entry name" value="MFS"/>
</dbReference>
<keyword evidence="10" id="KW-1185">Reference proteome</keyword>
<feature type="transmembrane region" description="Helical" evidence="7">
    <location>
        <begin position="220"/>
        <end position="240"/>
    </location>
</feature>